<reference evidence="12" key="1">
    <citation type="submission" date="2014-05" db="EMBL/GenBank/DDBJ databases">
        <title>The transcriptome of the halophilic microalga Tetraselmis sp. GSL018 isolated from the Great Salt Lake, Utah.</title>
        <authorList>
            <person name="Jinkerson R.E."/>
            <person name="D'Adamo S."/>
            <person name="Posewitz M.C."/>
        </authorList>
    </citation>
    <scope>NUCLEOTIDE SEQUENCE</scope>
    <source>
        <strain evidence="12">GSL018</strain>
    </source>
</reference>
<dbReference type="EMBL" id="GBEZ01016581">
    <property type="protein sequence ID" value="JAC69679.1"/>
    <property type="molecule type" value="Transcribed_RNA"/>
</dbReference>
<dbReference type="PANTHER" id="PTHR31598">
    <property type="entry name" value="IQ DOMAIN-CONTAINING PROTEIN D"/>
    <property type="match status" value="1"/>
</dbReference>
<keyword evidence="9" id="KW-0966">Cell projection</keyword>
<organism evidence="12">
    <name type="scientific">Tetraselmis sp. GSL018</name>
    <dbReference type="NCBI Taxonomy" id="582737"/>
    <lineage>
        <taxon>Eukaryota</taxon>
        <taxon>Viridiplantae</taxon>
        <taxon>Chlorophyta</taxon>
        <taxon>core chlorophytes</taxon>
        <taxon>Chlorodendrophyceae</taxon>
        <taxon>Chlorodendrales</taxon>
        <taxon>Chlorodendraceae</taxon>
        <taxon>Tetraselmis</taxon>
    </lineage>
</organism>
<evidence type="ECO:0000256" key="5">
    <source>
        <dbReference type="ARBA" id="ARBA00022490"/>
    </source>
</evidence>
<comment type="function">
    <text evidence="1">Component of the nexin-dynein regulatory complex (N-DRC), a key regulator of ciliary/flagellar motility which maintains the alignment and integrity of the distal axoneme and regulates microtubule sliding in motile axonemes.</text>
</comment>
<dbReference type="AlphaFoldDB" id="A0A061RFZ4"/>
<evidence type="ECO:0000256" key="7">
    <source>
        <dbReference type="ARBA" id="ARBA00023069"/>
    </source>
</evidence>
<feature type="coiled-coil region" evidence="10">
    <location>
        <begin position="101"/>
        <end position="128"/>
    </location>
</feature>
<evidence type="ECO:0000256" key="10">
    <source>
        <dbReference type="SAM" id="Coils"/>
    </source>
</evidence>
<feature type="region of interest" description="Disordered" evidence="11">
    <location>
        <begin position="1"/>
        <end position="38"/>
    </location>
</feature>
<proteinExistence type="inferred from homology"/>
<keyword evidence="6" id="KW-0282">Flagellum</keyword>
<evidence type="ECO:0000256" key="8">
    <source>
        <dbReference type="ARBA" id="ARBA00023212"/>
    </source>
</evidence>
<keyword evidence="7" id="KW-0969">Cilium</keyword>
<evidence type="ECO:0000256" key="2">
    <source>
        <dbReference type="ARBA" id="ARBA00004611"/>
    </source>
</evidence>
<evidence type="ECO:0000256" key="1">
    <source>
        <dbReference type="ARBA" id="ARBA00003029"/>
    </source>
</evidence>
<keyword evidence="5" id="KW-0963">Cytoplasm</keyword>
<dbReference type="PANTHER" id="PTHR31598:SF1">
    <property type="entry name" value="DYNEIN REGULATORY COMPLEX PROTEIN 10"/>
    <property type="match status" value="1"/>
</dbReference>
<evidence type="ECO:0000256" key="3">
    <source>
        <dbReference type="ARBA" id="ARBA00009071"/>
    </source>
</evidence>
<dbReference type="InterPro" id="IPR042815">
    <property type="entry name" value="DRC10"/>
</dbReference>
<gene>
    <name evidence="12" type="ORF">TSPGSL018_5804</name>
</gene>
<accession>A0A061RFZ4</accession>
<comment type="similarity">
    <text evidence="3">Belongs to the DRC10 family.</text>
</comment>
<protein>
    <recommendedName>
        <fullName evidence="4">Dynein regulatory complex protein 10</fullName>
    </recommendedName>
</protein>
<keyword evidence="10" id="KW-0175">Coiled coil</keyword>
<evidence type="ECO:0000256" key="4">
    <source>
        <dbReference type="ARBA" id="ARBA00021752"/>
    </source>
</evidence>
<feature type="non-terminal residue" evidence="12">
    <location>
        <position position="1"/>
    </location>
</feature>
<name>A0A061RFZ4_9CHLO</name>
<evidence type="ECO:0000256" key="9">
    <source>
        <dbReference type="ARBA" id="ARBA00023273"/>
    </source>
</evidence>
<comment type="subcellular location">
    <subcellularLocation>
        <location evidence="2">Cytoplasm</location>
        <location evidence="2">Cytoskeleton</location>
        <location evidence="2">Flagellum axoneme</location>
    </subcellularLocation>
</comment>
<evidence type="ECO:0000313" key="12">
    <source>
        <dbReference type="EMBL" id="JAC69679.1"/>
    </source>
</evidence>
<feature type="region of interest" description="Disordered" evidence="11">
    <location>
        <begin position="56"/>
        <end position="75"/>
    </location>
</feature>
<evidence type="ECO:0000256" key="11">
    <source>
        <dbReference type="SAM" id="MobiDB-lite"/>
    </source>
</evidence>
<sequence>RAELEEIQGKAVSKQKSLEENMKQMSEADGAEFQTAHEELTQEVQRLRKELSDLQASNKELEGMARKKKAKGEQDVEGWLSEYDKDMGAKDRAYREELVVYEGVVAQLEDYKTKASQLRHEREVYEEKERQKKIKELTEQNQQRRLDMAASAIQNAWKTYWAHKQAELKKAKKKAKKAKKK</sequence>
<keyword evidence="8" id="KW-0206">Cytoskeleton</keyword>
<evidence type="ECO:0000256" key="6">
    <source>
        <dbReference type="ARBA" id="ARBA00022846"/>
    </source>
</evidence>